<accession>A0A2S7A2T8</accession>
<organism evidence="1 2">
    <name type="scientific">Xanthomonas arboricola pv. guizotiae</name>
    <dbReference type="NCBI Taxonomy" id="487867"/>
    <lineage>
        <taxon>Bacteria</taxon>
        <taxon>Pseudomonadati</taxon>
        <taxon>Pseudomonadota</taxon>
        <taxon>Gammaproteobacteria</taxon>
        <taxon>Lysobacterales</taxon>
        <taxon>Lysobacteraceae</taxon>
        <taxon>Xanthomonas</taxon>
    </lineage>
</organism>
<reference evidence="1 2" key="1">
    <citation type="submission" date="2016-08" db="EMBL/GenBank/DDBJ databases">
        <title>Evolution of the type three secretion system and type three effector repertoires in Xanthomonas.</title>
        <authorList>
            <person name="Merda D."/>
            <person name="Briand M."/>
            <person name="Bosis E."/>
            <person name="Rousseau C."/>
            <person name="Portier P."/>
            <person name="Jacques M.-A."/>
            <person name="Fischer-Le Saux M."/>
        </authorList>
    </citation>
    <scope>NUCLEOTIDE SEQUENCE [LARGE SCALE GENOMIC DNA]</scope>
    <source>
        <strain evidence="1 2">CFBP 7409</strain>
    </source>
</reference>
<gene>
    <name evidence="1" type="ORF">XarbCFBP7409_10510</name>
</gene>
<dbReference type="AlphaFoldDB" id="A0A2S7A2T8"/>
<evidence type="ECO:0000313" key="2">
    <source>
        <dbReference type="Proteomes" id="UP000238049"/>
    </source>
</evidence>
<name>A0A2S7A2T8_9XANT</name>
<dbReference type="EMBL" id="MDSL01000018">
    <property type="protein sequence ID" value="PPU00009.1"/>
    <property type="molecule type" value="Genomic_DNA"/>
</dbReference>
<comment type="caution">
    <text evidence="1">The sequence shown here is derived from an EMBL/GenBank/DDBJ whole genome shotgun (WGS) entry which is preliminary data.</text>
</comment>
<protein>
    <submittedName>
        <fullName evidence="1">Uncharacterized protein</fullName>
    </submittedName>
</protein>
<evidence type="ECO:0000313" key="1">
    <source>
        <dbReference type="EMBL" id="PPU00009.1"/>
    </source>
</evidence>
<sequence>MHVAIELKALAAADQITTRSFSARTIGSPALHAKACAKDGMFEGAADCGDDGGDACGRP</sequence>
<dbReference type="Proteomes" id="UP000238049">
    <property type="component" value="Unassembled WGS sequence"/>
</dbReference>
<proteinExistence type="predicted"/>